<name>G9YIM8_9FIRM</name>
<dbReference type="SUPFAM" id="SSF52540">
    <property type="entry name" value="P-loop containing nucleoside triphosphate hydrolases"/>
    <property type="match status" value="1"/>
</dbReference>
<dbReference type="OrthoDB" id="9808272at2"/>
<dbReference type="InterPro" id="IPR001482">
    <property type="entry name" value="T2SS/T4SS_dom"/>
</dbReference>
<evidence type="ECO:0000259" key="2">
    <source>
        <dbReference type="PROSITE" id="PS00662"/>
    </source>
</evidence>
<sequence>MDIDQVLAGAVAAGASDLHLQEGRVPLMRRAGAITAAGDEITVRRDLLDWLRRRGKDMETNQCLSFSFRFAGNLRCRAHWSFEYAGLHGVLRILYPLEELPPDEDMEFLARLSRLQAGLVLAVGATGSGKTTTLWRMLSYLNSHKACHIITLEDPIEYVVSGEKALLAQREWQCHFDSFAAAVKDALRQDPDVILVGEMRDRETMEAALTAAETGHLVFSTLHTQTAVQTITRLAAMGERGQEDALRYRLSLSLRAVLAQQRLFAGGRARICREILVRTPAAAQLIRSGKEHQLQTLMQTGGADGMRTMEQALRRCGAAR</sequence>
<protein>
    <submittedName>
        <fullName evidence="3">Twitching motility protein</fullName>
    </submittedName>
</protein>
<dbReference type="HOGENOM" id="CLU_013446_4_0_9"/>
<dbReference type="Proteomes" id="UP000005481">
    <property type="component" value="Unassembled WGS sequence"/>
</dbReference>
<dbReference type="PROSITE" id="PS00662">
    <property type="entry name" value="T2SP_E"/>
    <property type="match status" value="1"/>
</dbReference>
<dbReference type="Gene3D" id="3.40.50.300">
    <property type="entry name" value="P-loop containing nucleotide triphosphate hydrolases"/>
    <property type="match status" value="1"/>
</dbReference>
<dbReference type="InterPro" id="IPR050921">
    <property type="entry name" value="T4SS_GSP_E_ATPase"/>
</dbReference>
<evidence type="ECO:0000313" key="4">
    <source>
        <dbReference type="Proteomes" id="UP000005481"/>
    </source>
</evidence>
<dbReference type="eggNOG" id="COG2805">
    <property type="taxonomic scope" value="Bacteria"/>
</dbReference>
<dbReference type="PANTHER" id="PTHR30486:SF6">
    <property type="entry name" value="TYPE IV PILUS RETRACTATION ATPASE PILT"/>
    <property type="match status" value="1"/>
</dbReference>
<dbReference type="GO" id="GO:0016887">
    <property type="term" value="F:ATP hydrolysis activity"/>
    <property type="evidence" value="ECO:0007669"/>
    <property type="project" value="InterPro"/>
</dbReference>
<dbReference type="RefSeq" id="WP_006790489.1">
    <property type="nucleotide sequence ID" value="NZ_JH417603.1"/>
</dbReference>
<evidence type="ECO:0000256" key="1">
    <source>
        <dbReference type="ARBA" id="ARBA00006611"/>
    </source>
</evidence>
<dbReference type="Pfam" id="PF00437">
    <property type="entry name" value="T2SSE"/>
    <property type="match status" value="1"/>
</dbReference>
<proteinExistence type="inferred from homology"/>
<dbReference type="GO" id="GO:0005524">
    <property type="term" value="F:ATP binding"/>
    <property type="evidence" value="ECO:0007669"/>
    <property type="project" value="InterPro"/>
</dbReference>
<dbReference type="InterPro" id="IPR006321">
    <property type="entry name" value="PilT/PilU"/>
</dbReference>
<dbReference type="EMBL" id="AGCJ01000066">
    <property type="protein sequence ID" value="EHM39481.1"/>
    <property type="molecule type" value="Genomic_DNA"/>
</dbReference>
<comment type="caution">
    <text evidence="3">The sequence shown here is derived from an EMBL/GenBank/DDBJ whole genome shotgun (WGS) entry which is preliminary data.</text>
</comment>
<dbReference type="CDD" id="cd01131">
    <property type="entry name" value="PilT"/>
    <property type="match status" value="1"/>
</dbReference>
<dbReference type="PANTHER" id="PTHR30486">
    <property type="entry name" value="TWITCHING MOTILITY PROTEIN PILT"/>
    <property type="match status" value="1"/>
</dbReference>
<keyword evidence="4" id="KW-1185">Reference proteome</keyword>
<dbReference type="InterPro" id="IPR027417">
    <property type="entry name" value="P-loop_NTPase"/>
</dbReference>
<feature type="domain" description="Bacterial type II secretion system protein E" evidence="2">
    <location>
        <begin position="187"/>
        <end position="201"/>
    </location>
</feature>
<dbReference type="AlphaFoldDB" id="G9YIM8"/>
<dbReference type="STRING" id="861450.HMPREF0080_01521"/>
<dbReference type="Gene3D" id="3.30.450.90">
    <property type="match status" value="1"/>
</dbReference>
<comment type="similarity">
    <text evidence="1">Belongs to the GSP E family.</text>
</comment>
<evidence type="ECO:0000313" key="3">
    <source>
        <dbReference type="EMBL" id="EHM39481.1"/>
    </source>
</evidence>
<organism evidence="3 4">
    <name type="scientific">Anaeroglobus geminatus F0357</name>
    <dbReference type="NCBI Taxonomy" id="861450"/>
    <lineage>
        <taxon>Bacteria</taxon>
        <taxon>Bacillati</taxon>
        <taxon>Bacillota</taxon>
        <taxon>Negativicutes</taxon>
        <taxon>Veillonellales</taxon>
        <taxon>Veillonellaceae</taxon>
        <taxon>Anaeroglobus</taxon>
    </lineage>
</organism>
<gene>
    <name evidence="3" type="ORF">HMPREF0080_01521</name>
</gene>
<dbReference type="PATRIC" id="fig|861450.3.peg.1405"/>
<accession>G9YIM8</accession>
<reference evidence="3 4" key="1">
    <citation type="submission" date="2011-08" db="EMBL/GenBank/DDBJ databases">
        <authorList>
            <person name="Weinstock G."/>
            <person name="Sodergren E."/>
            <person name="Clifton S."/>
            <person name="Fulton L."/>
            <person name="Fulton B."/>
            <person name="Courtney L."/>
            <person name="Fronick C."/>
            <person name="Harrison M."/>
            <person name="Strong C."/>
            <person name="Farmer C."/>
            <person name="Delahaunty K."/>
            <person name="Markovic C."/>
            <person name="Hall O."/>
            <person name="Minx P."/>
            <person name="Tomlinson C."/>
            <person name="Mitreva M."/>
            <person name="Hou S."/>
            <person name="Chen J."/>
            <person name="Wollam A."/>
            <person name="Pepin K.H."/>
            <person name="Johnson M."/>
            <person name="Bhonagiri V."/>
            <person name="Zhang X."/>
            <person name="Suruliraj S."/>
            <person name="Warren W."/>
            <person name="Chinwalla A."/>
            <person name="Mardis E.R."/>
            <person name="Wilson R.K."/>
        </authorList>
    </citation>
    <scope>NUCLEOTIDE SEQUENCE [LARGE SCALE GENOMIC DNA]</scope>
    <source>
        <strain evidence="3 4">F0357</strain>
    </source>
</reference>